<reference evidence="3 4" key="1">
    <citation type="submission" date="2020-06" db="EMBL/GenBank/DDBJ databases">
        <title>Genome mining for natural products.</title>
        <authorList>
            <person name="Zhang B."/>
            <person name="Shi J."/>
            <person name="Ge H."/>
        </authorList>
    </citation>
    <scope>NUCLEOTIDE SEQUENCE [LARGE SCALE GENOMIC DNA]</scope>
    <source>
        <strain evidence="3 4">NA00687</strain>
    </source>
</reference>
<evidence type="ECO:0008006" key="5">
    <source>
        <dbReference type="Google" id="ProtNLM"/>
    </source>
</evidence>
<evidence type="ECO:0000256" key="2">
    <source>
        <dbReference type="SAM" id="SignalP"/>
    </source>
</evidence>
<sequence>MNVRSVRIAVGAAVAAVTLSIAGPTGFAGAAAPAKSGNSTPQTSGTYSHEGTRAGGGAGAFLTQGDNVHFSHTVKGAVNAHGWWKRLDGPAKKAKVTVELQVKDGSGWRTLNTGEKTVYSGGGSANRASAAWKCTNLILKNSFRSVIDVDIIGYPDDANKKTTDVQTLYCGAR</sequence>
<dbReference type="EMBL" id="CP054929">
    <property type="protein sequence ID" value="QKW51528.1"/>
    <property type="molecule type" value="Genomic_DNA"/>
</dbReference>
<gene>
    <name evidence="3" type="ORF">HUT08_20595</name>
</gene>
<feature type="region of interest" description="Disordered" evidence="1">
    <location>
        <begin position="30"/>
        <end position="51"/>
    </location>
</feature>
<keyword evidence="2" id="KW-0732">Signal</keyword>
<evidence type="ECO:0000313" key="4">
    <source>
        <dbReference type="Proteomes" id="UP000509303"/>
    </source>
</evidence>
<dbReference type="AlphaFoldDB" id="A0A7H8NCN3"/>
<dbReference type="RefSeq" id="WP_176163247.1">
    <property type="nucleotide sequence ID" value="NZ_CP054929.1"/>
</dbReference>
<name>A0A7H8NCN3_9ACTN</name>
<evidence type="ECO:0000256" key="1">
    <source>
        <dbReference type="SAM" id="MobiDB-lite"/>
    </source>
</evidence>
<protein>
    <recommendedName>
        <fullName evidence="5">Secreted protein</fullName>
    </recommendedName>
</protein>
<evidence type="ECO:0000313" key="3">
    <source>
        <dbReference type="EMBL" id="QKW51528.1"/>
    </source>
</evidence>
<accession>A0A7H8NCN3</accession>
<proteinExistence type="predicted"/>
<feature type="chain" id="PRO_5028916426" description="Secreted protein" evidence="2">
    <location>
        <begin position="31"/>
        <end position="173"/>
    </location>
</feature>
<feature type="compositionally biased region" description="Polar residues" evidence="1">
    <location>
        <begin position="36"/>
        <end position="49"/>
    </location>
</feature>
<dbReference type="Proteomes" id="UP000509303">
    <property type="component" value="Chromosome"/>
</dbReference>
<keyword evidence="4" id="KW-1185">Reference proteome</keyword>
<feature type="signal peptide" evidence="2">
    <location>
        <begin position="1"/>
        <end position="30"/>
    </location>
</feature>
<organism evidence="3 4">
    <name type="scientific">Streptomyces buecherae</name>
    <dbReference type="NCBI Taxonomy" id="2763006"/>
    <lineage>
        <taxon>Bacteria</taxon>
        <taxon>Bacillati</taxon>
        <taxon>Actinomycetota</taxon>
        <taxon>Actinomycetes</taxon>
        <taxon>Kitasatosporales</taxon>
        <taxon>Streptomycetaceae</taxon>
        <taxon>Streptomyces</taxon>
    </lineage>
</organism>